<gene>
    <name evidence="6" type="ORF">GFB49_19035</name>
</gene>
<dbReference type="InterPro" id="IPR036390">
    <property type="entry name" value="WH_DNA-bd_sf"/>
</dbReference>
<dbReference type="GO" id="GO:0006351">
    <property type="term" value="P:DNA-templated transcription"/>
    <property type="evidence" value="ECO:0007669"/>
    <property type="project" value="TreeGrafter"/>
</dbReference>
<protein>
    <submittedName>
        <fullName evidence="6">LysR family transcriptional regulator</fullName>
    </submittedName>
</protein>
<dbReference type="SUPFAM" id="SSF53850">
    <property type="entry name" value="Periplasmic binding protein-like II"/>
    <property type="match status" value="1"/>
</dbReference>
<evidence type="ECO:0000313" key="6">
    <source>
        <dbReference type="EMBL" id="MQQ10559.1"/>
    </source>
</evidence>
<dbReference type="Gene3D" id="1.10.10.10">
    <property type="entry name" value="Winged helix-like DNA-binding domain superfamily/Winged helix DNA-binding domain"/>
    <property type="match status" value="1"/>
</dbReference>
<name>A0A843YMU9_9RHOB</name>
<dbReference type="GO" id="GO:0043565">
    <property type="term" value="F:sequence-specific DNA binding"/>
    <property type="evidence" value="ECO:0007669"/>
    <property type="project" value="TreeGrafter"/>
</dbReference>
<dbReference type="InterPro" id="IPR036388">
    <property type="entry name" value="WH-like_DNA-bd_sf"/>
</dbReference>
<evidence type="ECO:0000256" key="1">
    <source>
        <dbReference type="ARBA" id="ARBA00009437"/>
    </source>
</evidence>
<comment type="similarity">
    <text evidence="1">Belongs to the LysR transcriptional regulatory family.</text>
</comment>
<dbReference type="GO" id="GO:0003700">
    <property type="term" value="F:DNA-binding transcription factor activity"/>
    <property type="evidence" value="ECO:0007669"/>
    <property type="project" value="InterPro"/>
</dbReference>
<dbReference type="PANTHER" id="PTHR30537">
    <property type="entry name" value="HTH-TYPE TRANSCRIPTIONAL REGULATOR"/>
    <property type="match status" value="1"/>
</dbReference>
<sequence length="322" mass="36028">MAEPADPLAKLDWDDLKVFLTSVRCQSVSAASRELNISHSTVSRRLSRLEYTLGTALFERNRDGLMLTTFGRMVLRRADEVVAGINNLRSDISGDGDTRGVIRFATMEGIASLYLSSRLAKFQANYPSVRLELLTTARQVQISHREADMFLSFFKPQGDKMATQKIGSFAIGLYASQDYLDRHGTPTDASDLTDHAYVGYLDQFVELDAVRWLEELVQNPRIVFWSNSMIAQRAAARGGLGIVALPHFALADQEVLVPVLPELTAKRNLWMTVHHDLRHSPHIVALRNYFARLFQEDADYLMGRVPPACATQTGKRAQAETA</sequence>
<feature type="domain" description="HTH lysR-type" evidence="5">
    <location>
        <begin position="11"/>
        <end position="68"/>
    </location>
</feature>
<dbReference type="PRINTS" id="PR00039">
    <property type="entry name" value="HTHLYSR"/>
</dbReference>
<dbReference type="InterPro" id="IPR000847">
    <property type="entry name" value="LysR_HTH_N"/>
</dbReference>
<organism evidence="6 7">
    <name type="scientific">Tritonibacter litoralis</name>
    <dbReference type="NCBI Taxonomy" id="2662264"/>
    <lineage>
        <taxon>Bacteria</taxon>
        <taxon>Pseudomonadati</taxon>
        <taxon>Pseudomonadota</taxon>
        <taxon>Alphaproteobacteria</taxon>
        <taxon>Rhodobacterales</taxon>
        <taxon>Paracoccaceae</taxon>
        <taxon>Tritonibacter</taxon>
    </lineage>
</organism>
<evidence type="ECO:0000259" key="5">
    <source>
        <dbReference type="PROSITE" id="PS50931"/>
    </source>
</evidence>
<dbReference type="AlphaFoldDB" id="A0A843YMU9"/>
<evidence type="ECO:0000256" key="2">
    <source>
        <dbReference type="ARBA" id="ARBA00023015"/>
    </source>
</evidence>
<keyword evidence="2" id="KW-0805">Transcription regulation</keyword>
<keyword evidence="3" id="KW-0238">DNA-binding</keyword>
<evidence type="ECO:0000256" key="4">
    <source>
        <dbReference type="ARBA" id="ARBA00023163"/>
    </source>
</evidence>
<dbReference type="EMBL" id="WIBF01000017">
    <property type="protein sequence ID" value="MQQ10559.1"/>
    <property type="molecule type" value="Genomic_DNA"/>
</dbReference>
<dbReference type="RefSeq" id="WP_153217649.1">
    <property type="nucleotide sequence ID" value="NZ_WIBF01000017.1"/>
</dbReference>
<dbReference type="Pfam" id="PF03466">
    <property type="entry name" value="LysR_substrate"/>
    <property type="match status" value="1"/>
</dbReference>
<dbReference type="PROSITE" id="PS50931">
    <property type="entry name" value="HTH_LYSR"/>
    <property type="match status" value="1"/>
</dbReference>
<evidence type="ECO:0000313" key="7">
    <source>
        <dbReference type="Proteomes" id="UP000444174"/>
    </source>
</evidence>
<evidence type="ECO:0000256" key="3">
    <source>
        <dbReference type="ARBA" id="ARBA00023125"/>
    </source>
</evidence>
<dbReference type="Pfam" id="PF00126">
    <property type="entry name" value="HTH_1"/>
    <property type="match status" value="1"/>
</dbReference>
<keyword evidence="7" id="KW-1185">Reference proteome</keyword>
<reference evidence="6 7" key="1">
    <citation type="submission" date="2019-10" db="EMBL/GenBank/DDBJ databases">
        <title>Epibacterium sp. nov., isolated from seawater.</title>
        <authorList>
            <person name="Zhang X."/>
            <person name="Li N."/>
        </authorList>
    </citation>
    <scope>NUCLEOTIDE SEQUENCE [LARGE SCALE GENOMIC DNA]</scope>
    <source>
        <strain evidence="6 7">SM1979</strain>
    </source>
</reference>
<comment type="caution">
    <text evidence="6">The sequence shown here is derived from an EMBL/GenBank/DDBJ whole genome shotgun (WGS) entry which is preliminary data.</text>
</comment>
<dbReference type="Proteomes" id="UP000444174">
    <property type="component" value="Unassembled WGS sequence"/>
</dbReference>
<dbReference type="PANTHER" id="PTHR30537:SF3">
    <property type="entry name" value="TRANSCRIPTIONAL REGULATORY PROTEIN"/>
    <property type="match status" value="1"/>
</dbReference>
<proteinExistence type="inferred from homology"/>
<dbReference type="Gene3D" id="3.40.190.290">
    <property type="match status" value="1"/>
</dbReference>
<dbReference type="SUPFAM" id="SSF46785">
    <property type="entry name" value="Winged helix' DNA-binding domain"/>
    <property type="match status" value="1"/>
</dbReference>
<accession>A0A843YMU9</accession>
<dbReference type="InterPro" id="IPR005119">
    <property type="entry name" value="LysR_subst-bd"/>
</dbReference>
<dbReference type="InterPro" id="IPR058163">
    <property type="entry name" value="LysR-type_TF_proteobact-type"/>
</dbReference>
<keyword evidence="4" id="KW-0804">Transcription</keyword>